<dbReference type="GO" id="GO:0016020">
    <property type="term" value="C:membrane"/>
    <property type="evidence" value="ECO:0007669"/>
    <property type="project" value="UniProtKB-SubCell"/>
</dbReference>
<accession>Q9K7U1</accession>
<reference evidence="6 7" key="1">
    <citation type="journal article" date="2000" name="Nucleic Acids Res.">
        <title>Complete genome sequence of the alkaliphilic bacterium Bacillus halodurans and genomic sequence comparison with Bacillus subtilis.</title>
        <authorList>
            <person name="Takami H."/>
            <person name="Nakasone K."/>
            <person name="Takaki Y."/>
            <person name="Maeno G."/>
            <person name="Sasaki R."/>
            <person name="Masui N."/>
            <person name="Fuji F."/>
            <person name="Hirama C."/>
            <person name="Nakamura Y."/>
            <person name="Ogasawara N."/>
            <person name="Kuhara S."/>
            <person name="Horikoshi K."/>
        </authorList>
    </citation>
    <scope>NUCLEOTIDE SEQUENCE [LARGE SCALE GENOMIC DNA]</scope>
    <source>
        <strain evidence="7">ATCC BAA-125 / DSM 18197 / FERM 7344 / JCM 9153 / C-125</strain>
    </source>
</reference>
<dbReference type="KEGG" id="bha:BH3268"/>
<evidence type="ECO:0000313" key="6">
    <source>
        <dbReference type="EMBL" id="BAB06987.1"/>
    </source>
</evidence>
<organism evidence="6 7">
    <name type="scientific">Halalkalibacterium halodurans (strain ATCC BAA-125 / DSM 18197 / FERM 7344 / JCM 9153 / C-125)</name>
    <name type="common">Bacillus halodurans</name>
    <dbReference type="NCBI Taxonomy" id="272558"/>
    <lineage>
        <taxon>Bacteria</taxon>
        <taxon>Bacillati</taxon>
        <taxon>Bacillota</taxon>
        <taxon>Bacilli</taxon>
        <taxon>Bacillales</taxon>
        <taxon>Bacillaceae</taxon>
        <taxon>Halalkalibacterium (ex Joshi et al. 2022)</taxon>
    </lineage>
</organism>
<feature type="transmembrane region" description="Helical" evidence="5">
    <location>
        <begin position="86"/>
        <end position="109"/>
    </location>
</feature>
<dbReference type="STRING" id="272558.gene:10729180"/>
<evidence type="ECO:0000256" key="5">
    <source>
        <dbReference type="SAM" id="Phobius"/>
    </source>
</evidence>
<dbReference type="AlphaFoldDB" id="Q9K7U1"/>
<comment type="subcellular location">
    <subcellularLocation>
        <location evidence="1">Membrane</location>
        <topology evidence="1">Multi-pass membrane protein</topology>
    </subcellularLocation>
</comment>
<feature type="transmembrane region" description="Helical" evidence="5">
    <location>
        <begin position="29"/>
        <end position="46"/>
    </location>
</feature>
<dbReference type="eggNOG" id="COG1346">
    <property type="taxonomic scope" value="Bacteria"/>
</dbReference>
<dbReference type="Pfam" id="PF04172">
    <property type="entry name" value="LrgB"/>
    <property type="match status" value="1"/>
</dbReference>
<evidence type="ECO:0000256" key="2">
    <source>
        <dbReference type="ARBA" id="ARBA00022692"/>
    </source>
</evidence>
<feature type="transmembrane region" description="Helical" evidence="5">
    <location>
        <begin position="145"/>
        <end position="164"/>
    </location>
</feature>
<dbReference type="InterPro" id="IPR007300">
    <property type="entry name" value="CidB/LrgB"/>
</dbReference>
<evidence type="ECO:0000256" key="3">
    <source>
        <dbReference type="ARBA" id="ARBA00022989"/>
    </source>
</evidence>
<dbReference type="RefSeq" id="WP_010899409.1">
    <property type="nucleotide sequence ID" value="NC_002570.2"/>
</dbReference>
<sequence length="227" mass="23699">MITSSFGIILTVIIYFLTVKLHKKVNNPLTLPILVATGCIVALLLLTDISYKTYYSSAKWIEHLLGPAVVALAFPLYKQFKRLKSYFVPITIGIFIGAIVGVGSGVLMAKLLGFDEQLIASVAPKSITTPVAMEVAQSLGGIPPIAALFVMVAGIGGAVLCTVLSKISGIHHHIAKGVSIGTASHAIGTAKAMEDHPQEGAASTLAMSISAMLVAGLLPLLQILLAN</sequence>
<evidence type="ECO:0000256" key="4">
    <source>
        <dbReference type="ARBA" id="ARBA00023136"/>
    </source>
</evidence>
<feature type="transmembrane region" description="Helical" evidence="5">
    <location>
        <begin position="201"/>
        <end position="225"/>
    </location>
</feature>
<evidence type="ECO:0000256" key="1">
    <source>
        <dbReference type="ARBA" id="ARBA00004141"/>
    </source>
</evidence>
<feature type="transmembrane region" description="Helical" evidence="5">
    <location>
        <begin position="6"/>
        <end position="22"/>
    </location>
</feature>
<protein>
    <submittedName>
        <fullName evidence="6">BH3268 protein</fullName>
    </submittedName>
</protein>
<keyword evidence="7" id="KW-1185">Reference proteome</keyword>
<dbReference type="Proteomes" id="UP000001258">
    <property type="component" value="Chromosome"/>
</dbReference>
<evidence type="ECO:0000313" key="7">
    <source>
        <dbReference type="Proteomes" id="UP000001258"/>
    </source>
</evidence>
<gene>
    <name evidence="6" type="ordered locus">BH3268</name>
</gene>
<dbReference type="HOGENOM" id="CLU_082099_3_0_9"/>
<dbReference type="EMBL" id="BA000004">
    <property type="protein sequence ID" value="BAB06987.1"/>
    <property type="molecule type" value="Genomic_DNA"/>
</dbReference>
<keyword evidence="4 5" id="KW-0472">Membrane</keyword>
<name>Q9K7U1_HALH5</name>
<proteinExistence type="predicted"/>
<keyword evidence="3 5" id="KW-1133">Transmembrane helix</keyword>
<dbReference type="OrthoDB" id="9811701at2"/>
<dbReference type="PANTHER" id="PTHR30249:SF0">
    <property type="entry name" value="PLASTIDAL GLYCOLATE_GLYCERATE TRANSLOCATOR 1, CHLOROPLASTIC"/>
    <property type="match status" value="1"/>
</dbReference>
<dbReference type="PANTHER" id="PTHR30249">
    <property type="entry name" value="PUTATIVE SEROTONIN TRANSPORTER"/>
    <property type="match status" value="1"/>
</dbReference>
<keyword evidence="2 5" id="KW-0812">Transmembrane</keyword>
<dbReference type="PIR" id="D84058">
    <property type="entry name" value="D84058"/>
</dbReference>